<gene>
    <name evidence="9" type="ORF">Mucpa_4000</name>
</gene>
<dbReference type="HOGENOM" id="CLU_026375_1_0_10"/>
<dbReference type="InterPro" id="IPR005467">
    <property type="entry name" value="His_kinase_dom"/>
</dbReference>
<dbReference type="InterPro" id="IPR036097">
    <property type="entry name" value="HisK_dim/P_sf"/>
</dbReference>
<dbReference type="PANTHER" id="PTHR43711:SF26">
    <property type="entry name" value="SENSOR HISTIDINE KINASE RCSC"/>
    <property type="match status" value="1"/>
</dbReference>
<dbReference type="CDD" id="cd00082">
    <property type="entry name" value="HisKA"/>
    <property type="match status" value="1"/>
</dbReference>
<keyword evidence="5 9" id="KW-0418">Kinase</keyword>
<accession>H1Y4P7</accession>
<evidence type="ECO:0000256" key="6">
    <source>
        <dbReference type="ARBA" id="ARBA00023012"/>
    </source>
</evidence>
<evidence type="ECO:0000256" key="5">
    <source>
        <dbReference type="ARBA" id="ARBA00022777"/>
    </source>
</evidence>
<evidence type="ECO:0000256" key="4">
    <source>
        <dbReference type="ARBA" id="ARBA00022679"/>
    </source>
</evidence>
<keyword evidence="7" id="KW-0812">Transmembrane</keyword>
<evidence type="ECO:0000256" key="2">
    <source>
        <dbReference type="ARBA" id="ARBA00012438"/>
    </source>
</evidence>
<dbReference type="SMART" id="SM00387">
    <property type="entry name" value="HATPase_c"/>
    <property type="match status" value="1"/>
</dbReference>
<dbReference type="PROSITE" id="PS50109">
    <property type="entry name" value="HIS_KIN"/>
    <property type="match status" value="1"/>
</dbReference>
<sequence length="626" mass="71408">MKKRNISLIAVLMALALLGVMAMQFYFLRQSYGLQSSLFDSSVNLALNNVVDKLSKEDATNFLIDKINNQNLSRKTQDHAKQNKLVLRLTETTTHYHKRKIIARLNGAGANLTRAQRIANLRDSLRHLLAERKREREVDEIRGQFNFQLKVEEYTDEFGNVSQNVIPQITSNIIDPKPYSKPKAKPRKYLDTAHFVYIDPQFGKQIISVPRLNPLWVQEQDYKKKQQQLKLVKKLLQDETADTPMRSIREKPNVIEKLAREYQRANEPLKQRINPYQLDSLLRNELRSQGINLPFSYDVSTQHSDSLIFSNARDTLGKKPIFLVNSTYQVPVFNSQVINDPGMLKVAFPQKNSLILSHMAATMATTAGLLFILIFCFGYTIYSILKQKKISEMKTDFINNMTHEFKTPVSTIMIASEALKDAEIAEDKNRVAKLANIIYEENVRLGSHIERVLNIARIEKDDFKLDIKPVDVNEMITTVLDSMLLKLQKHHVKIDTNLSYTGGPMMIRADELHFSNVIYNLVDNAIKYSKDIPEITITTHSKGGQAIIKVADKGIGMSSDQQSKIFEQFYRIPTGNLHDVKGFGLGLSYVNTIVKRLGGTISVKSERDKGSEFELRFDKISPGKSI</sequence>
<keyword evidence="3" id="KW-0597">Phosphoprotein</keyword>
<feature type="domain" description="Histidine kinase" evidence="8">
    <location>
        <begin position="400"/>
        <end position="621"/>
    </location>
</feature>
<dbReference type="Pfam" id="PF00512">
    <property type="entry name" value="HisKA"/>
    <property type="match status" value="1"/>
</dbReference>
<dbReference type="RefSeq" id="WP_008508829.1">
    <property type="nucleotide sequence ID" value="NZ_CM001403.1"/>
</dbReference>
<dbReference type="InterPro" id="IPR050736">
    <property type="entry name" value="Sensor_HK_Regulatory"/>
</dbReference>
<keyword evidence="10" id="KW-1185">Reference proteome</keyword>
<dbReference type="PRINTS" id="PR00344">
    <property type="entry name" value="BCTRLSENSOR"/>
</dbReference>
<evidence type="ECO:0000313" key="9">
    <source>
        <dbReference type="EMBL" id="EHQ28091.1"/>
    </source>
</evidence>
<dbReference type="PANTHER" id="PTHR43711">
    <property type="entry name" value="TWO-COMPONENT HISTIDINE KINASE"/>
    <property type="match status" value="1"/>
</dbReference>
<keyword evidence="4" id="KW-0808">Transferase</keyword>
<name>H1Y4P7_9SPHI</name>
<keyword evidence="7" id="KW-0472">Membrane</keyword>
<reference evidence="9" key="1">
    <citation type="submission" date="2011-09" db="EMBL/GenBank/DDBJ databases">
        <title>The permanent draft genome of Mucilaginibacter paludis DSM 18603.</title>
        <authorList>
            <consortium name="US DOE Joint Genome Institute (JGI-PGF)"/>
            <person name="Lucas S."/>
            <person name="Han J."/>
            <person name="Lapidus A."/>
            <person name="Bruce D."/>
            <person name="Goodwin L."/>
            <person name="Pitluck S."/>
            <person name="Peters L."/>
            <person name="Kyrpides N."/>
            <person name="Mavromatis K."/>
            <person name="Ivanova N."/>
            <person name="Mikhailova N."/>
            <person name="Held B."/>
            <person name="Detter J.C."/>
            <person name="Tapia R."/>
            <person name="Han C."/>
            <person name="Land M."/>
            <person name="Hauser L."/>
            <person name="Markowitz V."/>
            <person name="Cheng J.-F."/>
            <person name="Hugenholtz P."/>
            <person name="Woyke T."/>
            <person name="Wu D."/>
            <person name="Tindall B."/>
            <person name="Brambilla E."/>
            <person name="Klenk H.-P."/>
            <person name="Eisen J.A."/>
        </authorList>
    </citation>
    <scope>NUCLEOTIDE SEQUENCE [LARGE SCALE GENOMIC DNA]</scope>
    <source>
        <strain evidence="9">DSM 18603</strain>
    </source>
</reference>
<evidence type="ECO:0000256" key="7">
    <source>
        <dbReference type="SAM" id="Phobius"/>
    </source>
</evidence>
<keyword evidence="6" id="KW-0902">Two-component regulatory system</keyword>
<dbReference type="InterPro" id="IPR036890">
    <property type="entry name" value="HATPase_C_sf"/>
</dbReference>
<feature type="transmembrane region" description="Helical" evidence="7">
    <location>
        <begin position="359"/>
        <end position="385"/>
    </location>
</feature>
<dbReference type="AlphaFoldDB" id="H1Y4P7"/>
<dbReference type="GO" id="GO:0000155">
    <property type="term" value="F:phosphorelay sensor kinase activity"/>
    <property type="evidence" value="ECO:0007669"/>
    <property type="project" value="InterPro"/>
</dbReference>
<dbReference type="CDD" id="cd00075">
    <property type="entry name" value="HATPase"/>
    <property type="match status" value="1"/>
</dbReference>
<dbReference type="InterPro" id="IPR004358">
    <property type="entry name" value="Sig_transdc_His_kin-like_C"/>
</dbReference>
<dbReference type="Gene3D" id="3.30.565.10">
    <property type="entry name" value="Histidine kinase-like ATPase, C-terminal domain"/>
    <property type="match status" value="1"/>
</dbReference>
<dbReference type="OrthoDB" id="921707at2"/>
<evidence type="ECO:0000259" key="8">
    <source>
        <dbReference type="PROSITE" id="PS50109"/>
    </source>
</evidence>
<evidence type="ECO:0000256" key="3">
    <source>
        <dbReference type="ARBA" id="ARBA00022553"/>
    </source>
</evidence>
<dbReference type="SUPFAM" id="SSF47384">
    <property type="entry name" value="Homodimeric domain of signal transducing histidine kinase"/>
    <property type="match status" value="1"/>
</dbReference>
<evidence type="ECO:0000313" key="10">
    <source>
        <dbReference type="Proteomes" id="UP000002774"/>
    </source>
</evidence>
<dbReference type="InterPro" id="IPR003661">
    <property type="entry name" value="HisK_dim/P_dom"/>
</dbReference>
<protein>
    <recommendedName>
        <fullName evidence="2">histidine kinase</fullName>
        <ecNumber evidence="2">2.7.13.3</ecNumber>
    </recommendedName>
</protein>
<dbReference type="InterPro" id="IPR003594">
    <property type="entry name" value="HATPase_dom"/>
</dbReference>
<dbReference type="STRING" id="714943.Mucpa_4000"/>
<dbReference type="Gene3D" id="1.10.287.130">
    <property type="match status" value="1"/>
</dbReference>
<organism evidence="9 10">
    <name type="scientific">Mucilaginibacter paludis DSM 18603</name>
    <dbReference type="NCBI Taxonomy" id="714943"/>
    <lineage>
        <taxon>Bacteria</taxon>
        <taxon>Pseudomonadati</taxon>
        <taxon>Bacteroidota</taxon>
        <taxon>Sphingobacteriia</taxon>
        <taxon>Sphingobacteriales</taxon>
        <taxon>Sphingobacteriaceae</taxon>
        <taxon>Mucilaginibacter</taxon>
    </lineage>
</organism>
<dbReference type="EMBL" id="CM001403">
    <property type="protein sequence ID" value="EHQ28091.1"/>
    <property type="molecule type" value="Genomic_DNA"/>
</dbReference>
<dbReference type="Proteomes" id="UP000002774">
    <property type="component" value="Chromosome"/>
</dbReference>
<dbReference type="SUPFAM" id="SSF55874">
    <property type="entry name" value="ATPase domain of HSP90 chaperone/DNA topoisomerase II/histidine kinase"/>
    <property type="match status" value="1"/>
</dbReference>
<comment type="catalytic activity">
    <reaction evidence="1">
        <text>ATP + protein L-histidine = ADP + protein N-phospho-L-histidine.</text>
        <dbReference type="EC" id="2.7.13.3"/>
    </reaction>
</comment>
<keyword evidence="7" id="KW-1133">Transmembrane helix</keyword>
<dbReference type="eggNOG" id="COG2205">
    <property type="taxonomic scope" value="Bacteria"/>
</dbReference>
<proteinExistence type="predicted"/>
<dbReference type="Pfam" id="PF02518">
    <property type="entry name" value="HATPase_c"/>
    <property type="match status" value="1"/>
</dbReference>
<dbReference type="EC" id="2.7.13.3" evidence="2"/>
<dbReference type="SMART" id="SM00388">
    <property type="entry name" value="HisKA"/>
    <property type="match status" value="1"/>
</dbReference>
<dbReference type="FunFam" id="3.30.565.10:FF:000006">
    <property type="entry name" value="Sensor histidine kinase WalK"/>
    <property type="match status" value="1"/>
</dbReference>
<evidence type="ECO:0000256" key="1">
    <source>
        <dbReference type="ARBA" id="ARBA00000085"/>
    </source>
</evidence>